<evidence type="ECO:0000313" key="2">
    <source>
        <dbReference type="EMBL" id="GMH58170.1"/>
    </source>
</evidence>
<dbReference type="EMBL" id="BRXY01000051">
    <property type="protein sequence ID" value="GMH58170.1"/>
    <property type="molecule type" value="Genomic_DNA"/>
</dbReference>
<sequence>MEARSKTNKYAKIYLVPTFERSEAPGGQIGPEGVQNTSRFFAGVAGGRAAGTDSFQCNTDVTVVTTPHFDVRTVTYTYIRIDVPHFEEEDEFLGMPELEDIDDDDEDYSDLPELIPDPVPTQVFPKVCFRGGGVTPVCRNDAEMGGGEEDEDEEDYDTDDDFECPELLYYPPEFKVVLVGQ</sequence>
<accession>A0A9W6ZWF2</accession>
<evidence type="ECO:0000313" key="3">
    <source>
        <dbReference type="Proteomes" id="UP001165085"/>
    </source>
</evidence>
<keyword evidence="3" id="KW-1185">Reference proteome</keyword>
<comment type="caution">
    <text evidence="2">The sequence shown here is derived from an EMBL/GenBank/DDBJ whole genome shotgun (WGS) entry which is preliminary data.</text>
</comment>
<protein>
    <submittedName>
        <fullName evidence="2">Uncharacterized protein</fullName>
    </submittedName>
</protein>
<evidence type="ECO:0000256" key="1">
    <source>
        <dbReference type="SAM" id="MobiDB-lite"/>
    </source>
</evidence>
<feature type="compositionally biased region" description="Acidic residues" evidence="1">
    <location>
        <begin position="146"/>
        <end position="162"/>
    </location>
</feature>
<name>A0A9W6ZWF2_9STRA</name>
<dbReference type="AlphaFoldDB" id="A0A9W6ZWF2"/>
<organism evidence="2 3">
    <name type="scientific">Triparma strigata</name>
    <dbReference type="NCBI Taxonomy" id="1606541"/>
    <lineage>
        <taxon>Eukaryota</taxon>
        <taxon>Sar</taxon>
        <taxon>Stramenopiles</taxon>
        <taxon>Ochrophyta</taxon>
        <taxon>Bolidophyceae</taxon>
        <taxon>Parmales</taxon>
        <taxon>Triparmaceae</taxon>
        <taxon>Triparma</taxon>
    </lineage>
</organism>
<proteinExistence type="predicted"/>
<gene>
    <name evidence="2" type="ORF">TrST_g4527</name>
</gene>
<reference evidence="3" key="1">
    <citation type="journal article" date="2023" name="Commun. Biol.">
        <title>Genome analysis of Parmales, the sister group of diatoms, reveals the evolutionary specialization of diatoms from phago-mixotrophs to photoautotrophs.</title>
        <authorList>
            <person name="Ban H."/>
            <person name="Sato S."/>
            <person name="Yoshikawa S."/>
            <person name="Yamada K."/>
            <person name="Nakamura Y."/>
            <person name="Ichinomiya M."/>
            <person name="Sato N."/>
            <person name="Blanc-Mathieu R."/>
            <person name="Endo H."/>
            <person name="Kuwata A."/>
            <person name="Ogata H."/>
        </authorList>
    </citation>
    <scope>NUCLEOTIDE SEQUENCE [LARGE SCALE GENOMIC DNA]</scope>
    <source>
        <strain evidence="3">NIES 3701</strain>
    </source>
</reference>
<dbReference type="Proteomes" id="UP001165085">
    <property type="component" value="Unassembled WGS sequence"/>
</dbReference>
<feature type="region of interest" description="Disordered" evidence="1">
    <location>
        <begin position="138"/>
        <end position="162"/>
    </location>
</feature>